<dbReference type="GO" id="GO:0070008">
    <property type="term" value="F:serine-type exopeptidase activity"/>
    <property type="evidence" value="ECO:0007669"/>
    <property type="project" value="InterPro"/>
</dbReference>
<dbReference type="EMBL" id="JADOXO010000033">
    <property type="protein sequence ID" value="KAF9818106.1"/>
    <property type="molecule type" value="Genomic_DNA"/>
</dbReference>
<dbReference type="InterPro" id="IPR029058">
    <property type="entry name" value="AB_hydrolase_fold"/>
</dbReference>
<feature type="region of interest" description="Disordered" evidence="6">
    <location>
        <begin position="467"/>
        <end position="486"/>
    </location>
</feature>
<feature type="compositionally biased region" description="Polar residues" evidence="6">
    <location>
        <begin position="473"/>
        <end position="486"/>
    </location>
</feature>
<evidence type="ECO:0000256" key="1">
    <source>
        <dbReference type="ARBA" id="ARBA00011079"/>
    </source>
</evidence>
<dbReference type="GO" id="GO:0008239">
    <property type="term" value="F:dipeptidyl-peptidase activity"/>
    <property type="evidence" value="ECO:0007669"/>
    <property type="project" value="TreeGrafter"/>
</dbReference>
<feature type="chain" id="PRO_5034118391" description="Peptidase S28" evidence="7">
    <location>
        <begin position="20"/>
        <end position="486"/>
    </location>
</feature>
<gene>
    <name evidence="8" type="ORF">IEO21_02948</name>
</gene>
<evidence type="ECO:0000256" key="7">
    <source>
        <dbReference type="SAM" id="SignalP"/>
    </source>
</evidence>
<protein>
    <recommendedName>
        <fullName evidence="10">Peptidase S28</fullName>
    </recommendedName>
</protein>
<evidence type="ECO:0000256" key="5">
    <source>
        <dbReference type="ARBA" id="ARBA00023180"/>
    </source>
</evidence>
<reference evidence="8" key="2">
    <citation type="journal article" name="Front. Microbiol.">
        <title>Degradative Capacity of Two Strains of Rhodonia placenta: From Phenotype to Genotype.</title>
        <authorList>
            <person name="Kolle M."/>
            <person name="Horta M.A.C."/>
            <person name="Nowrousian M."/>
            <person name="Ohm R.A."/>
            <person name="Benz J.P."/>
            <person name="Pilgard A."/>
        </authorList>
    </citation>
    <scope>NUCLEOTIDE SEQUENCE</scope>
    <source>
        <strain evidence="8">FPRL280</strain>
    </source>
</reference>
<sequence>MVAPVLVGTFFLLATGAAAVGRTSKGNISCPPVVPKILFSSTEPVTDHNGAEIPPYNTQRYWHTWEFYEPGGPIILTTPGEENADGYEFLLTDQSINGLIAQQQHGATIVLEHRYYGYSNPYVDLSTESLQYHTIQQAIDDLEYFAYNVELAMPGGNNVTPADAPWILTGCSYAGALTSFTKVKDYWGYFDIVRQFMPQNCSADVQAVISYIDEVFTSNDAAQISTIKEVFNMDLTHLDDFAYALARPLYYWQDLQPNGNLSNGYFYSFCDALEVVDGVAAGAEGQGLDHALQAFGSWLVPPVCGSGTPADECLGTYDPTSYVYTNTDINNAERSWMWINGAPEEVPTIVSRLITPAYIERQCTYYFPEAFSAPTAPRVDATNAAYGGWFVQADRLFFANGKRDPWRDATVSADGTDFSSTSMQSIAVGDGFHCSDYYAQNAQDPTIAAVQNKGLAAIQEWLSSWTPPADTCGHNNQGDINGSIQK</sequence>
<evidence type="ECO:0000256" key="4">
    <source>
        <dbReference type="ARBA" id="ARBA00022801"/>
    </source>
</evidence>
<evidence type="ECO:0000256" key="2">
    <source>
        <dbReference type="ARBA" id="ARBA00022670"/>
    </source>
</evidence>
<feature type="signal peptide" evidence="7">
    <location>
        <begin position="1"/>
        <end position="19"/>
    </location>
</feature>
<evidence type="ECO:0008006" key="10">
    <source>
        <dbReference type="Google" id="ProtNLM"/>
    </source>
</evidence>
<accession>A0A8H7U4F4</accession>
<dbReference type="InterPro" id="IPR008758">
    <property type="entry name" value="Peptidase_S28"/>
</dbReference>
<dbReference type="Gene3D" id="3.40.50.1820">
    <property type="entry name" value="alpha/beta hydrolase"/>
    <property type="match status" value="2"/>
</dbReference>
<evidence type="ECO:0000313" key="8">
    <source>
        <dbReference type="EMBL" id="KAF9818106.1"/>
    </source>
</evidence>
<organism evidence="8 9">
    <name type="scientific">Rhodonia placenta</name>
    <dbReference type="NCBI Taxonomy" id="104341"/>
    <lineage>
        <taxon>Eukaryota</taxon>
        <taxon>Fungi</taxon>
        <taxon>Dikarya</taxon>
        <taxon>Basidiomycota</taxon>
        <taxon>Agaricomycotina</taxon>
        <taxon>Agaricomycetes</taxon>
        <taxon>Polyporales</taxon>
        <taxon>Adustoporiaceae</taxon>
        <taxon>Rhodonia</taxon>
    </lineage>
</organism>
<keyword evidence="2" id="KW-0645">Protease</keyword>
<name>A0A8H7U4F4_9APHY</name>
<dbReference type="Pfam" id="PF05577">
    <property type="entry name" value="Peptidase_S28"/>
    <property type="match status" value="2"/>
</dbReference>
<keyword evidence="3 7" id="KW-0732">Signal</keyword>
<evidence type="ECO:0000256" key="6">
    <source>
        <dbReference type="SAM" id="MobiDB-lite"/>
    </source>
</evidence>
<dbReference type="GO" id="GO:0006508">
    <property type="term" value="P:proteolysis"/>
    <property type="evidence" value="ECO:0007669"/>
    <property type="project" value="UniProtKB-KW"/>
</dbReference>
<comment type="caution">
    <text evidence="8">The sequence shown here is derived from an EMBL/GenBank/DDBJ whole genome shotgun (WGS) entry which is preliminary data.</text>
</comment>
<keyword evidence="5" id="KW-0325">Glycoprotein</keyword>
<dbReference type="AlphaFoldDB" id="A0A8H7U4F4"/>
<keyword evidence="4" id="KW-0378">Hydrolase</keyword>
<comment type="similarity">
    <text evidence="1">Belongs to the peptidase S28 family.</text>
</comment>
<dbReference type="Proteomes" id="UP000639403">
    <property type="component" value="Unassembled WGS sequence"/>
</dbReference>
<proteinExistence type="inferred from homology"/>
<evidence type="ECO:0000313" key="9">
    <source>
        <dbReference type="Proteomes" id="UP000639403"/>
    </source>
</evidence>
<evidence type="ECO:0000256" key="3">
    <source>
        <dbReference type="ARBA" id="ARBA00022729"/>
    </source>
</evidence>
<dbReference type="PANTHER" id="PTHR11010">
    <property type="entry name" value="PROTEASE S28 PRO-X CARBOXYPEPTIDASE-RELATED"/>
    <property type="match status" value="1"/>
</dbReference>
<reference evidence="8" key="1">
    <citation type="submission" date="2020-11" db="EMBL/GenBank/DDBJ databases">
        <authorList>
            <person name="Koelle M."/>
            <person name="Horta M.A.C."/>
            <person name="Nowrousian M."/>
            <person name="Ohm R.A."/>
            <person name="Benz P."/>
            <person name="Pilgard A."/>
        </authorList>
    </citation>
    <scope>NUCLEOTIDE SEQUENCE</scope>
    <source>
        <strain evidence="8">FPRL280</strain>
    </source>
</reference>
<dbReference type="PANTHER" id="PTHR11010:SF23">
    <property type="entry name" value="SERINE PEPTIDASE"/>
    <property type="match status" value="1"/>
</dbReference>